<feature type="active site" evidence="7">
    <location>
        <position position="77"/>
    </location>
</feature>
<dbReference type="InterPro" id="IPR001525">
    <property type="entry name" value="C5_MeTfrase"/>
</dbReference>
<keyword evidence="3 7" id="KW-0808">Transferase</keyword>
<keyword evidence="2 7" id="KW-0489">Methyltransferase</keyword>
<dbReference type="GO" id="GO:0008168">
    <property type="term" value="F:methyltransferase activity"/>
    <property type="evidence" value="ECO:0007669"/>
    <property type="project" value="UniProtKB-KW"/>
</dbReference>
<dbReference type="Gene3D" id="3.40.50.150">
    <property type="entry name" value="Vaccinia Virus protein VP39"/>
    <property type="match status" value="1"/>
</dbReference>
<dbReference type="PROSITE" id="PS00094">
    <property type="entry name" value="C5_MTASE_1"/>
    <property type="match status" value="1"/>
</dbReference>
<reference evidence="8 9" key="1">
    <citation type="submission" date="2020-08" db="EMBL/GenBank/DDBJ databases">
        <title>Comparative genomics of Francisella species.</title>
        <authorList>
            <person name="Sahl J."/>
            <person name="Sjodin A."/>
            <person name="Wagner D."/>
            <person name="Forsman M."/>
        </authorList>
    </citation>
    <scope>NUCLEOTIDE SEQUENCE [LARGE SCALE GENOMIC DNA]</scope>
    <source>
        <strain evidence="8 9">F1093</strain>
    </source>
</reference>
<evidence type="ECO:0000313" key="9">
    <source>
        <dbReference type="Proteomes" id="UP000760407"/>
    </source>
</evidence>
<proteinExistence type="inferred from homology"/>
<evidence type="ECO:0000256" key="6">
    <source>
        <dbReference type="ARBA" id="ARBA00047422"/>
    </source>
</evidence>
<organism evidence="8 9">
    <name type="scientific">Francisella philomiragia</name>
    <dbReference type="NCBI Taxonomy" id="28110"/>
    <lineage>
        <taxon>Bacteria</taxon>
        <taxon>Pseudomonadati</taxon>
        <taxon>Pseudomonadota</taxon>
        <taxon>Gammaproteobacteria</taxon>
        <taxon>Thiotrichales</taxon>
        <taxon>Francisellaceae</taxon>
        <taxon>Francisella</taxon>
    </lineage>
</organism>
<dbReference type="SUPFAM" id="SSF53335">
    <property type="entry name" value="S-adenosyl-L-methionine-dependent methyltransferases"/>
    <property type="match status" value="1"/>
</dbReference>
<comment type="caution">
    <text evidence="8">The sequence shown here is derived from an EMBL/GenBank/DDBJ whole genome shotgun (WGS) entry which is preliminary data.</text>
</comment>
<dbReference type="EC" id="2.1.1.37" evidence="1"/>
<keyword evidence="9" id="KW-1185">Reference proteome</keyword>
<evidence type="ECO:0000256" key="4">
    <source>
        <dbReference type="ARBA" id="ARBA00022691"/>
    </source>
</evidence>
<comment type="similarity">
    <text evidence="7">Belongs to the class I-like SAM-binding methyltransferase superfamily. C5-methyltransferase family.</text>
</comment>
<evidence type="ECO:0000256" key="5">
    <source>
        <dbReference type="ARBA" id="ARBA00022747"/>
    </source>
</evidence>
<evidence type="ECO:0000256" key="1">
    <source>
        <dbReference type="ARBA" id="ARBA00011975"/>
    </source>
</evidence>
<evidence type="ECO:0000256" key="3">
    <source>
        <dbReference type="ARBA" id="ARBA00022679"/>
    </source>
</evidence>
<evidence type="ECO:0000256" key="2">
    <source>
        <dbReference type="ARBA" id="ARBA00022603"/>
    </source>
</evidence>
<dbReference type="GO" id="GO:0032259">
    <property type="term" value="P:methylation"/>
    <property type="evidence" value="ECO:0007669"/>
    <property type="project" value="UniProtKB-KW"/>
</dbReference>
<accession>A0ABS1G957</accession>
<keyword evidence="5" id="KW-0680">Restriction system</keyword>
<dbReference type="InterPro" id="IPR018117">
    <property type="entry name" value="C5_DNA_meth_AS"/>
</dbReference>
<evidence type="ECO:0000256" key="7">
    <source>
        <dbReference type="PROSITE-ProRule" id="PRU01016"/>
    </source>
</evidence>
<dbReference type="PANTHER" id="PTHR46098">
    <property type="entry name" value="TRNA (CYTOSINE(38)-C(5))-METHYLTRANSFERASE"/>
    <property type="match status" value="1"/>
</dbReference>
<dbReference type="EMBL" id="JACTSG010000001">
    <property type="protein sequence ID" value="MBK2301347.1"/>
    <property type="molecule type" value="Genomic_DNA"/>
</dbReference>
<dbReference type="PANTHER" id="PTHR46098:SF1">
    <property type="entry name" value="TRNA (CYTOSINE(38)-C(5))-METHYLTRANSFERASE"/>
    <property type="match status" value="1"/>
</dbReference>
<dbReference type="InterPro" id="IPR029063">
    <property type="entry name" value="SAM-dependent_MTases_sf"/>
</dbReference>
<dbReference type="PROSITE" id="PS51679">
    <property type="entry name" value="SAM_MT_C5"/>
    <property type="match status" value="1"/>
</dbReference>
<dbReference type="Gene3D" id="3.90.120.10">
    <property type="entry name" value="DNA Methylase, subunit A, domain 2"/>
    <property type="match status" value="1"/>
</dbReference>
<dbReference type="RefSeq" id="WP_200165360.1">
    <property type="nucleotide sequence ID" value="NZ_JACTSG010000001.1"/>
</dbReference>
<dbReference type="Pfam" id="PF00145">
    <property type="entry name" value="DNA_methylase"/>
    <property type="match status" value="2"/>
</dbReference>
<dbReference type="Proteomes" id="UP000760407">
    <property type="component" value="Unassembled WGS sequence"/>
</dbReference>
<name>A0ABS1G957_9GAMM</name>
<dbReference type="InterPro" id="IPR050750">
    <property type="entry name" value="C5-MTase"/>
</dbReference>
<protein>
    <recommendedName>
        <fullName evidence="1">DNA (cytosine-5-)-methyltransferase</fullName>
        <ecNumber evidence="1">2.1.1.37</ecNumber>
    </recommendedName>
</protein>
<evidence type="ECO:0000313" key="8">
    <source>
        <dbReference type="EMBL" id="MBK2301347.1"/>
    </source>
</evidence>
<comment type="catalytic activity">
    <reaction evidence="6">
        <text>a 2'-deoxycytidine in DNA + S-adenosyl-L-methionine = a 5-methyl-2'-deoxycytidine in DNA + S-adenosyl-L-homocysteine + H(+)</text>
        <dbReference type="Rhea" id="RHEA:13681"/>
        <dbReference type="Rhea" id="RHEA-COMP:11369"/>
        <dbReference type="Rhea" id="RHEA-COMP:11370"/>
        <dbReference type="ChEBI" id="CHEBI:15378"/>
        <dbReference type="ChEBI" id="CHEBI:57856"/>
        <dbReference type="ChEBI" id="CHEBI:59789"/>
        <dbReference type="ChEBI" id="CHEBI:85452"/>
        <dbReference type="ChEBI" id="CHEBI:85454"/>
        <dbReference type="EC" id="2.1.1.37"/>
    </reaction>
</comment>
<gene>
    <name evidence="8" type="ORF">IBE52_00270</name>
</gene>
<keyword evidence="4 7" id="KW-0949">S-adenosyl-L-methionine</keyword>
<sequence length="409" mass="46258">MKFTVGSVCSGIEAASFAWEGLDFSFDWFSEIEDFPSLVLKNKYPNINNVGDMKYIREMLLSREINSPDIICGGTPCQAFSLAGYRKGISDNRGDLTLEFANIINVNDEIRAKSGLQETVVFWENVEGVLTSKDNSFGVFLSILSGNEELLSVSKWANSGVIRGVKRNIAWRVLDAKYFGLPQQRKRVYLLAGGKDFYPENILFEEKEQVNISSFYIKPQNFIKNNNDIAMYRGYTDCLYSAYGTKWNGNAAAYNGSLFVTQNGRVRRLTPLECERLMGFSDNYTNINKSSDTSRYKAIGNSWAVPVVKKIGIKLENYLFNGFFNISSKLDLLIGNKSYIPLHKDEYSINTSEIPNNIRYGDLYSIIDTEAKEKFYLSPQACAGILRRGGKKINQNLFTDLQKCSSFLI</sequence>